<dbReference type="AlphaFoldDB" id="H1DFW5"/>
<dbReference type="PATRIC" id="fig|742817.3.peg.1221"/>
<evidence type="ECO:0000313" key="10">
    <source>
        <dbReference type="Proteomes" id="UP000004892"/>
    </source>
</evidence>
<dbReference type="Pfam" id="PF14322">
    <property type="entry name" value="SusD-like_3"/>
    <property type="match status" value="1"/>
</dbReference>
<dbReference type="HOGENOM" id="CLU_015553_0_3_10"/>
<evidence type="ECO:0000259" key="8">
    <source>
        <dbReference type="Pfam" id="PF14322"/>
    </source>
</evidence>
<evidence type="ECO:0000256" key="2">
    <source>
        <dbReference type="ARBA" id="ARBA00006275"/>
    </source>
</evidence>
<comment type="subcellular location">
    <subcellularLocation>
        <location evidence="1">Cell outer membrane</location>
    </subcellularLocation>
</comment>
<dbReference type="Gene3D" id="1.25.40.390">
    <property type="match status" value="1"/>
</dbReference>
<keyword evidence="4" id="KW-0472">Membrane</keyword>
<comment type="caution">
    <text evidence="9">The sequence shown here is derived from an EMBL/GenBank/DDBJ whole genome shotgun (WGS) entry which is preliminary data.</text>
</comment>
<gene>
    <name evidence="9" type="ORF">HMPREF9449_01151</name>
</gene>
<dbReference type="RefSeq" id="WP_009136299.1">
    <property type="nucleotide sequence ID" value="NZ_JH594596.1"/>
</dbReference>
<feature type="domain" description="SusD-like N-terminal" evidence="8">
    <location>
        <begin position="22"/>
        <end position="226"/>
    </location>
</feature>
<accession>H1DFW5</accession>
<dbReference type="InterPro" id="IPR033985">
    <property type="entry name" value="SusD-like_N"/>
</dbReference>
<dbReference type="STRING" id="742817.HMPREF9449_01151"/>
<dbReference type="Proteomes" id="UP000004892">
    <property type="component" value="Unassembled WGS sequence"/>
</dbReference>
<evidence type="ECO:0000256" key="5">
    <source>
        <dbReference type="ARBA" id="ARBA00023237"/>
    </source>
</evidence>
<evidence type="ECO:0000259" key="7">
    <source>
        <dbReference type="Pfam" id="PF07980"/>
    </source>
</evidence>
<dbReference type="PROSITE" id="PS51257">
    <property type="entry name" value="PROKAR_LIPOPROTEIN"/>
    <property type="match status" value="1"/>
</dbReference>
<dbReference type="GeneID" id="98068738"/>
<feature type="domain" description="RagB/SusD" evidence="7">
    <location>
        <begin position="323"/>
        <end position="599"/>
    </location>
</feature>
<keyword evidence="5" id="KW-0998">Cell outer membrane</keyword>
<feature type="chain" id="PRO_5003549160" description="RagB/SusD domain-containing protein" evidence="6">
    <location>
        <begin position="20"/>
        <end position="599"/>
    </location>
</feature>
<proteinExistence type="inferred from homology"/>
<feature type="signal peptide" evidence="6">
    <location>
        <begin position="1"/>
        <end position="19"/>
    </location>
</feature>
<dbReference type="GO" id="GO:0009279">
    <property type="term" value="C:cell outer membrane"/>
    <property type="evidence" value="ECO:0007669"/>
    <property type="project" value="UniProtKB-SubCell"/>
</dbReference>
<reference evidence="9 10" key="1">
    <citation type="submission" date="2012-01" db="EMBL/GenBank/DDBJ databases">
        <title>The Genome Sequence of Odoribacter laneus YIT 12061.</title>
        <authorList>
            <consortium name="The Broad Institute Genome Sequencing Platform"/>
            <person name="Earl A."/>
            <person name="Ward D."/>
            <person name="Feldgarden M."/>
            <person name="Gevers D."/>
            <person name="Morotomi M."/>
            <person name="Young S.K."/>
            <person name="Zeng Q."/>
            <person name="Gargeya S."/>
            <person name="Fitzgerald M."/>
            <person name="Haas B."/>
            <person name="Abouelleil A."/>
            <person name="Alvarado L."/>
            <person name="Arachchi H.M."/>
            <person name="Berlin A."/>
            <person name="Chapman S.B."/>
            <person name="Gearin G."/>
            <person name="Goldberg J."/>
            <person name="Griggs A."/>
            <person name="Gujja S."/>
            <person name="Hansen M."/>
            <person name="Heiman D."/>
            <person name="Howarth C."/>
            <person name="Larimer J."/>
            <person name="Lui A."/>
            <person name="MacDonald P.J.P."/>
            <person name="McCowen C."/>
            <person name="Montmayeur A."/>
            <person name="Murphy C."/>
            <person name="Neiman D."/>
            <person name="Pearson M."/>
            <person name="Priest M."/>
            <person name="Roberts A."/>
            <person name="Saif S."/>
            <person name="Shea T."/>
            <person name="Sisk P."/>
            <person name="Stolte C."/>
            <person name="Sykes S."/>
            <person name="Wortman J."/>
            <person name="Nusbaum C."/>
            <person name="Birren B."/>
        </authorList>
    </citation>
    <scope>NUCLEOTIDE SEQUENCE [LARGE SCALE GENOMIC DNA]</scope>
    <source>
        <strain evidence="9 10">YIT 12061</strain>
    </source>
</reference>
<dbReference type="Pfam" id="PF07980">
    <property type="entry name" value="SusD_RagB"/>
    <property type="match status" value="1"/>
</dbReference>
<name>H1DFW5_9BACT</name>
<evidence type="ECO:0008006" key="11">
    <source>
        <dbReference type="Google" id="ProtNLM"/>
    </source>
</evidence>
<dbReference type="EMBL" id="ADMC01000017">
    <property type="protein sequence ID" value="EHP48788.1"/>
    <property type="molecule type" value="Genomic_DNA"/>
</dbReference>
<protein>
    <recommendedName>
        <fullName evidence="11">RagB/SusD domain-containing protein</fullName>
    </recommendedName>
</protein>
<evidence type="ECO:0000313" key="9">
    <source>
        <dbReference type="EMBL" id="EHP48788.1"/>
    </source>
</evidence>
<sequence length="599" mass="68806">MKYIFKIAAGVLLTLLAFSCSDFLDKAPEEDITIQEAFLQRNYAESFLTDAYADLPMEIHFTDMADINPFVLASDEFNVPWPEKFGKLMNRGAWNAYNATGRVWINMYEGVRKSNIFLDNIHITPLSEEFTAKDKDRWIGEAILLRALYHFYVMRVYGPSPIMNYAADVSDDFTQIRRQPLDSCINFVLRECDRAIPLLPMRAINNRQTGRMTAAVAYALKARLLLYRASDLWNGNPDYANFKDNAGVELFPQVKEEKWWAEAAAAAKKCIEECEAAGYTLYRTADDDPVQNYYRLFLDRYNDEVILGRNCGVEPVPEKCGFPRSQGGWAGWNVTQQQVDAYEMDNGIIPITGYTSDGSPIIDSRSGYKETGYAEEAGPAGRWPAGVRNMYVHRDPRFYATVAYNGAMFKDKQIELWNTGADGRGNEGRDYCTTGYLLKKYVDETCNIPQGIFSLKTWILFRLGEIYLDYAEALNEAEGPVSDVYYYVNQIRDRAGMPALPKDLSKSEMRERIRHERRIELAFETHRYFDCHRWKIAEKTDNGPIWGMNISAGASLQDEAYYKRTLIENRIFKAPTHYLFPIFQDEIDKNPNLVQNPGW</sequence>
<organism evidence="9 10">
    <name type="scientific">Odoribacter laneus YIT 12061</name>
    <dbReference type="NCBI Taxonomy" id="742817"/>
    <lineage>
        <taxon>Bacteria</taxon>
        <taxon>Pseudomonadati</taxon>
        <taxon>Bacteroidota</taxon>
        <taxon>Bacteroidia</taxon>
        <taxon>Bacteroidales</taxon>
        <taxon>Odoribacteraceae</taxon>
        <taxon>Odoribacter</taxon>
    </lineage>
</organism>
<dbReference type="eggNOG" id="COG0614">
    <property type="taxonomic scope" value="Bacteria"/>
</dbReference>
<keyword evidence="3 6" id="KW-0732">Signal</keyword>
<evidence type="ECO:0000256" key="4">
    <source>
        <dbReference type="ARBA" id="ARBA00023136"/>
    </source>
</evidence>
<dbReference type="SUPFAM" id="SSF48452">
    <property type="entry name" value="TPR-like"/>
    <property type="match status" value="1"/>
</dbReference>
<keyword evidence="10" id="KW-1185">Reference proteome</keyword>
<dbReference type="InterPro" id="IPR011990">
    <property type="entry name" value="TPR-like_helical_dom_sf"/>
</dbReference>
<evidence type="ECO:0000256" key="1">
    <source>
        <dbReference type="ARBA" id="ARBA00004442"/>
    </source>
</evidence>
<comment type="similarity">
    <text evidence="2">Belongs to the SusD family.</text>
</comment>
<dbReference type="InterPro" id="IPR012944">
    <property type="entry name" value="SusD_RagB_dom"/>
</dbReference>
<evidence type="ECO:0000256" key="3">
    <source>
        <dbReference type="ARBA" id="ARBA00022729"/>
    </source>
</evidence>
<evidence type="ECO:0000256" key="6">
    <source>
        <dbReference type="SAM" id="SignalP"/>
    </source>
</evidence>